<feature type="domain" description="G protein gamma" evidence="11">
    <location>
        <begin position="104"/>
        <end position="170"/>
    </location>
</feature>
<dbReference type="Gene3D" id="4.10.260.10">
    <property type="entry name" value="Transducin (heterotrimeric G protein), gamma chain"/>
    <property type="match status" value="1"/>
</dbReference>
<accession>H0ZJ41</accession>
<dbReference type="Pfam" id="PF00631">
    <property type="entry name" value="G-gamma"/>
    <property type="match status" value="1"/>
</dbReference>
<dbReference type="Proteomes" id="UP000007754">
    <property type="component" value="Chromosome 3"/>
</dbReference>
<dbReference type="GO" id="GO:0007186">
    <property type="term" value="P:G protein-coupled receptor signaling pathway"/>
    <property type="evidence" value="ECO:0007669"/>
    <property type="project" value="InterPro"/>
</dbReference>
<organism evidence="12 13">
    <name type="scientific">Taeniopygia guttata</name>
    <name type="common">Zebra finch</name>
    <name type="synonym">Poephila guttata</name>
    <dbReference type="NCBI Taxonomy" id="59729"/>
    <lineage>
        <taxon>Eukaryota</taxon>
        <taxon>Metazoa</taxon>
        <taxon>Chordata</taxon>
        <taxon>Craniata</taxon>
        <taxon>Vertebrata</taxon>
        <taxon>Euteleostomi</taxon>
        <taxon>Archelosauria</taxon>
        <taxon>Archosauria</taxon>
        <taxon>Dinosauria</taxon>
        <taxon>Saurischia</taxon>
        <taxon>Theropoda</taxon>
        <taxon>Coelurosauria</taxon>
        <taxon>Aves</taxon>
        <taxon>Neognathae</taxon>
        <taxon>Neoaves</taxon>
        <taxon>Telluraves</taxon>
        <taxon>Australaves</taxon>
        <taxon>Passeriformes</taxon>
        <taxon>Passeroidea</taxon>
        <taxon>Estrildidae</taxon>
        <taxon>Estrildinae</taxon>
        <taxon>Taeniopygia</taxon>
    </lineage>
</organism>
<evidence type="ECO:0000256" key="1">
    <source>
        <dbReference type="ARBA" id="ARBA00004342"/>
    </source>
</evidence>
<sequence>DGGSARARAGEGAGRGAQRRAGRGFRAGLSAARRSALVSWESLGSSTRHPGGPAGCCGQATAGVSRLSAGVCVGLRSAAAGSILLRRARPEPRKNKMKELVSNSTTSISQARKAVEQLKMEAYMDRIKVSKAAADLLAYCDAHIGEDPLIIPVPASENPFREKKLFCTIL</sequence>
<dbReference type="GeneTree" id="ENSGT01100000263497"/>
<keyword evidence="3 9" id="KW-1003">Cell membrane</keyword>
<dbReference type="PROSITE" id="PS50058">
    <property type="entry name" value="G_PROTEIN_GAMMA"/>
    <property type="match status" value="1"/>
</dbReference>
<evidence type="ECO:0000256" key="9">
    <source>
        <dbReference type="RuleBase" id="RU004973"/>
    </source>
</evidence>
<dbReference type="SUPFAM" id="SSF48670">
    <property type="entry name" value="Transducin (heterotrimeric G protein), gamma chain"/>
    <property type="match status" value="1"/>
</dbReference>
<keyword evidence="13" id="KW-1185">Reference proteome</keyword>
<evidence type="ECO:0000256" key="2">
    <source>
        <dbReference type="ARBA" id="ARBA00007431"/>
    </source>
</evidence>
<keyword evidence="5 9" id="KW-0472">Membrane</keyword>
<name>H0ZJ41_TAEGU</name>
<dbReference type="CDD" id="cd00068">
    <property type="entry name" value="GGL"/>
    <property type="match status" value="1"/>
</dbReference>
<comment type="subunit">
    <text evidence="9">G proteins are composed of 3 units; alpha, beta and gamma.</text>
</comment>
<dbReference type="STRING" id="59729.ENSTGUP00000010609"/>
<keyword evidence="6 9" id="KW-0807">Transducer</keyword>
<comment type="function">
    <text evidence="9">Guanine nucleotide-binding proteins (G proteins) are involved as a modulator or transducer in various transmembrane signaling systems. The beta and gamma chains are required for the GTPase activity, for replacement of GDP by GTP, and for G protein-effector interaction.</text>
</comment>
<reference evidence="12" key="2">
    <citation type="submission" date="2025-08" db="UniProtKB">
        <authorList>
            <consortium name="Ensembl"/>
        </authorList>
    </citation>
    <scope>IDENTIFICATION</scope>
</reference>
<protein>
    <recommendedName>
        <fullName evidence="9">Guanine nucleotide-binding protein subunit gamma</fullName>
    </recommendedName>
</protein>
<evidence type="ECO:0000259" key="11">
    <source>
        <dbReference type="PROSITE" id="PS50058"/>
    </source>
</evidence>
<dbReference type="SMART" id="SM00224">
    <property type="entry name" value="GGL"/>
    <property type="match status" value="1"/>
</dbReference>
<dbReference type="SMART" id="SM01224">
    <property type="entry name" value="G_gamma"/>
    <property type="match status" value="1"/>
</dbReference>
<dbReference type="AlphaFoldDB" id="H0ZJ41"/>
<dbReference type="Ensembl" id="ENSTGUT00000010721.2">
    <property type="protein sequence ID" value="ENSTGUP00000010609.2"/>
    <property type="gene ID" value="ENSTGUG00000010286.2"/>
</dbReference>
<dbReference type="GO" id="GO:0005834">
    <property type="term" value="C:heterotrimeric G-protein complex"/>
    <property type="evidence" value="ECO:0007669"/>
    <property type="project" value="InterPro"/>
</dbReference>
<gene>
    <name evidence="12" type="primary">GNG4</name>
</gene>
<comment type="subcellular location">
    <subcellularLocation>
        <location evidence="1 9">Cell membrane</location>
        <topology evidence="1 9">Lipid-anchor</topology>
        <orientation evidence="1 9">Cytoplasmic side</orientation>
    </subcellularLocation>
</comment>
<evidence type="ECO:0000256" key="6">
    <source>
        <dbReference type="ARBA" id="ARBA00023224"/>
    </source>
</evidence>
<dbReference type="GO" id="GO:0031681">
    <property type="term" value="F:G-protein beta-subunit binding"/>
    <property type="evidence" value="ECO:0007669"/>
    <property type="project" value="InterPro"/>
</dbReference>
<evidence type="ECO:0000313" key="13">
    <source>
        <dbReference type="Proteomes" id="UP000007754"/>
    </source>
</evidence>
<reference evidence="12 13" key="1">
    <citation type="journal article" date="2010" name="Nature">
        <title>The genome of a songbird.</title>
        <authorList>
            <person name="Warren W.C."/>
            <person name="Clayton D.F."/>
            <person name="Ellegren H."/>
            <person name="Arnold A.P."/>
            <person name="Hillier L.W."/>
            <person name="Kunstner A."/>
            <person name="Searle S."/>
            <person name="White S."/>
            <person name="Vilella A.J."/>
            <person name="Fairley S."/>
            <person name="Heger A."/>
            <person name="Kong L."/>
            <person name="Ponting C.P."/>
            <person name="Jarvis E.D."/>
            <person name="Mello C.V."/>
            <person name="Minx P."/>
            <person name="Lovell P."/>
            <person name="Velho T.A."/>
            <person name="Ferris M."/>
            <person name="Balakrishnan C.N."/>
            <person name="Sinha S."/>
            <person name="Blatti C."/>
            <person name="London S.E."/>
            <person name="Li Y."/>
            <person name="Lin Y.C."/>
            <person name="George J."/>
            <person name="Sweedler J."/>
            <person name="Southey B."/>
            <person name="Gunaratne P."/>
            <person name="Watson M."/>
            <person name="Nam K."/>
            <person name="Backstrom N."/>
            <person name="Smeds L."/>
            <person name="Nabholz B."/>
            <person name="Itoh Y."/>
            <person name="Whitney O."/>
            <person name="Pfenning A.R."/>
            <person name="Howard J."/>
            <person name="Volker M."/>
            <person name="Skinner B.M."/>
            <person name="Griffin D.K."/>
            <person name="Ye L."/>
            <person name="McLaren W.M."/>
            <person name="Flicek P."/>
            <person name="Quesada V."/>
            <person name="Velasco G."/>
            <person name="Lopez-Otin C."/>
            <person name="Puente X.S."/>
            <person name="Olender T."/>
            <person name="Lancet D."/>
            <person name="Smit A.F."/>
            <person name="Hubley R."/>
            <person name="Konkel M.K."/>
            <person name="Walker J.A."/>
            <person name="Batzer M.A."/>
            <person name="Gu W."/>
            <person name="Pollock D.D."/>
            <person name="Chen L."/>
            <person name="Cheng Z."/>
            <person name="Eichler E.E."/>
            <person name="Stapley J."/>
            <person name="Slate J."/>
            <person name="Ekblom R."/>
            <person name="Birkhead T."/>
            <person name="Burke T."/>
            <person name="Burt D."/>
            <person name="Scharff C."/>
            <person name="Adam I."/>
            <person name="Richard H."/>
            <person name="Sultan M."/>
            <person name="Soldatov A."/>
            <person name="Lehrach H."/>
            <person name="Edwards S.V."/>
            <person name="Yang S.P."/>
            <person name="Li X."/>
            <person name="Graves T."/>
            <person name="Fulton L."/>
            <person name="Nelson J."/>
            <person name="Chinwalla A."/>
            <person name="Hou S."/>
            <person name="Mardis E.R."/>
            <person name="Wilson R.K."/>
        </authorList>
    </citation>
    <scope>NUCLEOTIDE SEQUENCE [LARGE SCALE GENOMIC DNA]</scope>
</reference>
<evidence type="ECO:0000256" key="3">
    <source>
        <dbReference type="ARBA" id="ARBA00022475"/>
    </source>
</evidence>
<proteinExistence type="inferred from homology"/>
<evidence type="ECO:0000256" key="4">
    <source>
        <dbReference type="ARBA" id="ARBA00022481"/>
    </source>
</evidence>
<dbReference type="InterPro" id="IPR015898">
    <property type="entry name" value="G-protein_gamma-like_dom"/>
</dbReference>
<evidence type="ECO:0000256" key="8">
    <source>
        <dbReference type="ARBA" id="ARBA00023289"/>
    </source>
</evidence>
<reference evidence="12" key="3">
    <citation type="submission" date="2025-09" db="UniProtKB">
        <authorList>
            <consortium name="Ensembl"/>
        </authorList>
    </citation>
    <scope>IDENTIFICATION</scope>
</reference>
<dbReference type="PRINTS" id="PR00321">
    <property type="entry name" value="GPROTEING"/>
</dbReference>
<evidence type="ECO:0000256" key="7">
    <source>
        <dbReference type="ARBA" id="ARBA00023288"/>
    </source>
</evidence>
<dbReference type="PANTHER" id="PTHR13809">
    <property type="entry name" value="GUANINE NUCLEOTIDE-BINDING PROTEIN GAMMA SUBUNIT"/>
    <property type="match status" value="1"/>
</dbReference>
<dbReference type="InParanoid" id="H0ZJ41"/>
<dbReference type="HOGENOM" id="CLU_168377_0_1_1"/>
<keyword evidence="4" id="KW-0488">Methylation</keyword>
<evidence type="ECO:0000313" key="12">
    <source>
        <dbReference type="Ensembl" id="ENSTGUP00000010609.2"/>
    </source>
</evidence>
<evidence type="ECO:0000256" key="5">
    <source>
        <dbReference type="ARBA" id="ARBA00023136"/>
    </source>
</evidence>
<evidence type="ECO:0000256" key="10">
    <source>
        <dbReference type="SAM" id="MobiDB-lite"/>
    </source>
</evidence>
<dbReference type="InterPro" id="IPR036284">
    <property type="entry name" value="GGL_sf"/>
</dbReference>
<feature type="region of interest" description="Disordered" evidence="10">
    <location>
        <begin position="1"/>
        <end position="22"/>
    </location>
</feature>
<keyword evidence="7 9" id="KW-0449">Lipoprotein</keyword>
<keyword evidence="8" id="KW-0636">Prenylation</keyword>
<comment type="similarity">
    <text evidence="2 9">Belongs to the G protein gamma family.</text>
</comment>
<dbReference type="InterPro" id="IPR001770">
    <property type="entry name" value="G-protein_gamma"/>
</dbReference>
<dbReference type="FunFam" id="4.10.260.10:FF:000001">
    <property type="entry name" value="Guanine nucleotide-binding protein subunit gamma"/>
    <property type="match status" value="1"/>
</dbReference>